<name>A0A4S4M5Q0_9AGAM</name>
<dbReference type="EMBL" id="SGPL01000086">
    <property type="protein sequence ID" value="THH18120.1"/>
    <property type="molecule type" value="Genomic_DNA"/>
</dbReference>
<feature type="transmembrane region" description="Helical" evidence="1">
    <location>
        <begin position="53"/>
        <end position="78"/>
    </location>
</feature>
<dbReference type="OrthoDB" id="2339190at2759"/>
<dbReference type="AlphaFoldDB" id="A0A4S4M5Q0"/>
<keyword evidence="1" id="KW-0812">Transmembrane</keyword>
<comment type="caution">
    <text evidence="2">The sequence shown here is derived from an EMBL/GenBank/DDBJ whole genome shotgun (WGS) entry which is preliminary data.</text>
</comment>
<sequence length="177" mass="19030">MVDLVFPASSTDGAILSNEARQLEPERRRHFAIGLTSSSKNNQTIKMKFANNLAHFTTLPLVALFSLVAATPIVLIPLDIYTPPVLDPHTGTVWTVGNQYNVTWDTSNPPAQITNRFGSSIVLRKGPLITNHTLASEFDILLGTIGITAPDVVPGDDYAVVLFGDSGNISPAFTIAD</sequence>
<evidence type="ECO:0000313" key="2">
    <source>
        <dbReference type="EMBL" id="THH18120.1"/>
    </source>
</evidence>
<reference evidence="2 3" key="1">
    <citation type="submission" date="2019-02" db="EMBL/GenBank/DDBJ databases">
        <title>Genome sequencing of the rare red list fungi Bondarzewia mesenterica.</title>
        <authorList>
            <person name="Buettner E."/>
            <person name="Kellner H."/>
        </authorList>
    </citation>
    <scope>NUCLEOTIDE SEQUENCE [LARGE SCALE GENOMIC DNA]</scope>
    <source>
        <strain evidence="2 3">DSM 108281</strain>
    </source>
</reference>
<gene>
    <name evidence="2" type="ORF">EW146_g2817</name>
</gene>
<keyword evidence="3" id="KW-1185">Reference proteome</keyword>
<organism evidence="2 3">
    <name type="scientific">Bondarzewia mesenterica</name>
    <dbReference type="NCBI Taxonomy" id="1095465"/>
    <lineage>
        <taxon>Eukaryota</taxon>
        <taxon>Fungi</taxon>
        <taxon>Dikarya</taxon>
        <taxon>Basidiomycota</taxon>
        <taxon>Agaricomycotina</taxon>
        <taxon>Agaricomycetes</taxon>
        <taxon>Russulales</taxon>
        <taxon>Bondarzewiaceae</taxon>
        <taxon>Bondarzewia</taxon>
    </lineage>
</organism>
<accession>A0A4S4M5Q0</accession>
<keyword evidence="1" id="KW-0472">Membrane</keyword>
<evidence type="ECO:0000256" key="1">
    <source>
        <dbReference type="SAM" id="Phobius"/>
    </source>
</evidence>
<keyword evidence="1" id="KW-1133">Transmembrane helix</keyword>
<proteinExistence type="predicted"/>
<protein>
    <submittedName>
        <fullName evidence="2">Uncharacterized protein</fullName>
    </submittedName>
</protein>
<evidence type="ECO:0000313" key="3">
    <source>
        <dbReference type="Proteomes" id="UP000310158"/>
    </source>
</evidence>
<dbReference type="Proteomes" id="UP000310158">
    <property type="component" value="Unassembled WGS sequence"/>
</dbReference>